<dbReference type="Gene3D" id="3.30.565.10">
    <property type="entry name" value="Histidine kinase-like ATPase, C-terminal domain"/>
    <property type="match status" value="1"/>
</dbReference>
<dbReference type="SUPFAM" id="SSF52091">
    <property type="entry name" value="SpoIIaa-like"/>
    <property type="match status" value="1"/>
</dbReference>
<gene>
    <name evidence="3" type="ORF">SAMN02745704_00882</name>
</gene>
<dbReference type="SUPFAM" id="SSF55874">
    <property type="entry name" value="ATPase domain of HSP90 chaperone/DNA topoisomerase II/histidine kinase"/>
    <property type="match status" value="1"/>
</dbReference>
<dbReference type="InterPro" id="IPR050267">
    <property type="entry name" value="Anti-sigma-factor_SerPK"/>
</dbReference>
<dbReference type="CDD" id="cd07043">
    <property type="entry name" value="STAS_anti-anti-sigma_factors"/>
    <property type="match status" value="1"/>
</dbReference>
<dbReference type="AlphaFoldDB" id="A0A1T4WI07"/>
<dbReference type="InterPro" id="IPR003594">
    <property type="entry name" value="HATPase_dom"/>
</dbReference>
<name>A0A1T4WI07_9BACT</name>
<dbReference type="OrthoDB" id="254943at2"/>
<dbReference type="STRING" id="1121449.SAMN02745704_00882"/>
<dbReference type="GO" id="GO:0004674">
    <property type="term" value="F:protein serine/threonine kinase activity"/>
    <property type="evidence" value="ECO:0007669"/>
    <property type="project" value="UniProtKB-KW"/>
</dbReference>
<keyword evidence="1" id="KW-0723">Serine/threonine-protein kinase</keyword>
<evidence type="ECO:0000259" key="2">
    <source>
        <dbReference type="PROSITE" id="PS50801"/>
    </source>
</evidence>
<dbReference type="PANTHER" id="PTHR35526:SF3">
    <property type="entry name" value="ANTI-SIGMA-F FACTOR RSBW"/>
    <property type="match status" value="1"/>
</dbReference>
<feature type="domain" description="STAS" evidence="2">
    <location>
        <begin position="154"/>
        <end position="241"/>
    </location>
</feature>
<dbReference type="CDD" id="cd16936">
    <property type="entry name" value="HATPase_RsbW-like"/>
    <property type="match status" value="1"/>
</dbReference>
<accession>A0A1T4WI07</accession>
<dbReference type="Pfam" id="PF01740">
    <property type="entry name" value="STAS"/>
    <property type="match status" value="1"/>
</dbReference>
<dbReference type="PANTHER" id="PTHR35526">
    <property type="entry name" value="ANTI-SIGMA-F FACTOR RSBW-RELATED"/>
    <property type="match status" value="1"/>
</dbReference>
<keyword evidence="4" id="KW-1185">Reference proteome</keyword>
<evidence type="ECO:0000313" key="3">
    <source>
        <dbReference type="EMBL" id="SKA76827.1"/>
    </source>
</evidence>
<dbReference type="PROSITE" id="PS50801">
    <property type="entry name" value="STAS"/>
    <property type="match status" value="1"/>
</dbReference>
<organism evidence="3 4">
    <name type="scientific">Paucidesulfovibrio gracilis DSM 16080</name>
    <dbReference type="NCBI Taxonomy" id="1121449"/>
    <lineage>
        <taxon>Bacteria</taxon>
        <taxon>Pseudomonadati</taxon>
        <taxon>Thermodesulfobacteriota</taxon>
        <taxon>Desulfovibrionia</taxon>
        <taxon>Desulfovibrionales</taxon>
        <taxon>Desulfovibrionaceae</taxon>
        <taxon>Paucidesulfovibrio</taxon>
    </lineage>
</organism>
<evidence type="ECO:0000256" key="1">
    <source>
        <dbReference type="ARBA" id="ARBA00022527"/>
    </source>
</evidence>
<evidence type="ECO:0000313" key="4">
    <source>
        <dbReference type="Proteomes" id="UP000190027"/>
    </source>
</evidence>
<dbReference type="Gene3D" id="3.30.750.24">
    <property type="entry name" value="STAS domain"/>
    <property type="match status" value="1"/>
</dbReference>
<sequence length="241" mass="26934">MYSCRVEGEHLWVRLGAELQLVDRLCSDVSAFLTAHNVRGIEFDFNLILREAVCNAIVHGSGMNPALAVEVRMELRPPDLVLRVLDQGPGWNWEARNQCPPPPDQEGGRGMFILENYADSVSFNKAGNEIIVTKRYEAQEKSMNTTNNDFRREVTMGQSLSAGTLDEYRTVFKEAVSKGVSEIVLDCKALEVVDSMGIGLLVATHNSLHKVGGELVMINTPEPVYNLLSTMRLNRHFTVKR</sequence>
<dbReference type="InterPro" id="IPR036513">
    <property type="entry name" value="STAS_dom_sf"/>
</dbReference>
<dbReference type="InterPro" id="IPR002645">
    <property type="entry name" value="STAS_dom"/>
</dbReference>
<dbReference type="Proteomes" id="UP000190027">
    <property type="component" value="Unassembled WGS sequence"/>
</dbReference>
<reference evidence="3 4" key="1">
    <citation type="submission" date="2017-02" db="EMBL/GenBank/DDBJ databases">
        <authorList>
            <person name="Peterson S.W."/>
        </authorList>
    </citation>
    <scope>NUCLEOTIDE SEQUENCE [LARGE SCALE GENOMIC DNA]</scope>
    <source>
        <strain evidence="3 4">DSM 16080</strain>
    </source>
</reference>
<protein>
    <submittedName>
        <fullName evidence="3">Anti-anti-sigma factor</fullName>
    </submittedName>
</protein>
<dbReference type="EMBL" id="FUYC01000003">
    <property type="protein sequence ID" value="SKA76827.1"/>
    <property type="molecule type" value="Genomic_DNA"/>
</dbReference>
<dbReference type="InterPro" id="IPR036890">
    <property type="entry name" value="HATPase_C_sf"/>
</dbReference>
<dbReference type="Pfam" id="PF13581">
    <property type="entry name" value="HATPase_c_2"/>
    <property type="match status" value="1"/>
</dbReference>
<keyword evidence="1" id="KW-0808">Transferase</keyword>
<proteinExistence type="predicted"/>
<dbReference type="RefSeq" id="WP_159447127.1">
    <property type="nucleotide sequence ID" value="NZ_FUYC01000003.1"/>
</dbReference>
<keyword evidence="1" id="KW-0418">Kinase</keyword>